<dbReference type="PANTHER" id="PTHR23302:SF24">
    <property type="entry name" value="TMC DOMAIN-CONTAINING PROTEIN"/>
    <property type="match status" value="1"/>
</dbReference>
<feature type="transmembrane region" description="Helical" evidence="2">
    <location>
        <begin position="825"/>
        <end position="846"/>
    </location>
</feature>
<dbReference type="EMBL" id="JAODUO010001248">
    <property type="protein sequence ID" value="KAK2167988.1"/>
    <property type="molecule type" value="Genomic_DNA"/>
</dbReference>
<keyword evidence="2" id="KW-1133">Transmembrane helix</keyword>
<evidence type="ECO:0000256" key="1">
    <source>
        <dbReference type="SAM" id="MobiDB-lite"/>
    </source>
</evidence>
<dbReference type="PANTHER" id="PTHR23302">
    <property type="entry name" value="TRANSMEMBRANE CHANNEL-RELATED"/>
    <property type="match status" value="1"/>
</dbReference>
<feature type="transmembrane region" description="Helical" evidence="2">
    <location>
        <begin position="695"/>
        <end position="719"/>
    </location>
</feature>
<feature type="transmembrane region" description="Helical" evidence="2">
    <location>
        <begin position="790"/>
        <end position="813"/>
    </location>
</feature>
<keyword evidence="2" id="KW-0812">Transmembrane</keyword>
<accession>A0AAD9KA95</accession>
<feature type="transmembrane region" description="Helical" evidence="2">
    <location>
        <begin position="653"/>
        <end position="675"/>
    </location>
</feature>
<keyword evidence="4" id="KW-1185">Reference proteome</keyword>
<dbReference type="Proteomes" id="UP001209878">
    <property type="component" value="Unassembled WGS sequence"/>
</dbReference>
<comment type="caution">
    <text evidence="3">The sequence shown here is derived from an EMBL/GenBank/DDBJ whole genome shotgun (WGS) entry which is preliminary data.</text>
</comment>
<evidence type="ECO:0000313" key="3">
    <source>
        <dbReference type="EMBL" id="KAK2167988.1"/>
    </source>
</evidence>
<protein>
    <submittedName>
        <fullName evidence="3">Uncharacterized protein</fullName>
    </submittedName>
</protein>
<name>A0AAD9KA95_RIDPI</name>
<reference evidence="3" key="1">
    <citation type="journal article" date="2023" name="Mol. Biol. Evol.">
        <title>Third-Generation Sequencing Reveals the Adaptive Role of the Epigenome in Three Deep-Sea Polychaetes.</title>
        <authorList>
            <person name="Perez M."/>
            <person name="Aroh O."/>
            <person name="Sun Y."/>
            <person name="Lan Y."/>
            <person name="Juniper S.K."/>
            <person name="Young C.R."/>
            <person name="Angers B."/>
            <person name="Qian P.Y."/>
        </authorList>
    </citation>
    <scope>NUCLEOTIDE SEQUENCE</scope>
    <source>
        <strain evidence="3">R07B-5</strain>
    </source>
</reference>
<feature type="region of interest" description="Disordered" evidence="1">
    <location>
        <begin position="146"/>
        <end position="180"/>
    </location>
</feature>
<dbReference type="GO" id="GO:0005886">
    <property type="term" value="C:plasma membrane"/>
    <property type="evidence" value="ECO:0007669"/>
    <property type="project" value="InterPro"/>
</dbReference>
<organism evidence="3 4">
    <name type="scientific">Ridgeia piscesae</name>
    <name type="common">Tubeworm</name>
    <dbReference type="NCBI Taxonomy" id="27915"/>
    <lineage>
        <taxon>Eukaryota</taxon>
        <taxon>Metazoa</taxon>
        <taxon>Spiralia</taxon>
        <taxon>Lophotrochozoa</taxon>
        <taxon>Annelida</taxon>
        <taxon>Polychaeta</taxon>
        <taxon>Sedentaria</taxon>
        <taxon>Canalipalpata</taxon>
        <taxon>Sabellida</taxon>
        <taxon>Siboglinidae</taxon>
        <taxon>Ridgeia</taxon>
    </lineage>
</organism>
<evidence type="ECO:0000313" key="4">
    <source>
        <dbReference type="Proteomes" id="UP001209878"/>
    </source>
</evidence>
<proteinExistence type="predicted"/>
<dbReference type="AlphaFoldDB" id="A0AAD9KA95"/>
<dbReference type="GO" id="GO:0008381">
    <property type="term" value="F:mechanosensitive monoatomic ion channel activity"/>
    <property type="evidence" value="ECO:0007669"/>
    <property type="project" value="TreeGrafter"/>
</dbReference>
<feature type="transmembrane region" description="Helical" evidence="2">
    <location>
        <begin position="555"/>
        <end position="574"/>
    </location>
</feature>
<evidence type="ECO:0000256" key="2">
    <source>
        <dbReference type="SAM" id="Phobius"/>
    </source>
</evidence>
<gene>
    <name evidence="3" type="ORF">NP493_1249g00039</name>
</gene>
<feature type="transmembrane region" description="Helical" evidence="2">
    <location>
        <begin position="490"/>
        <end position="512"/>
    </location>
</feature>
<sequence>MDGVKNADHSAAASALLRAMSIPEQEFEEGTLDLEYNAQFEGHRHSRRHTLTPPMVNKTTGESNRNRLIAAEPVSRMHRRGTASNMHTKRNIRPTDSLAYIIHALDKCDVESNSMGKDDRRHSSIPTSRKSLQQLNIKAMPAYRSTPRMGIHNLPSRTPFVSPPKTGNESQEIQPHMDSSTCISIRSSSTVEERLIAATQPRFSEPKPRVPSVRWHDSPTVLNKYRADPSPMFTPAADMTVKFPSEMLTVREHVWRRFPRIENTYLGMGDEQHHANSMPLVDRWSQQVEYYPVTSPLQISDMALWDDNMSAIERQIAVPLQMEPNPKTTVISSCRSISDMDTQKQKETLAPLIITRIKGAGSPSIAQILSLHYNKEGKCSETVRLQLALSEAAVMPSRASTGGQGDTFGSHHQELSRRRSLDEKISSIRIALQTRRTQRRGCYLFFYSLMMWFRRKQYQPDSNPLFASHIRTIEGQFGSGVASLFIFTRWLLLLNIFLGLLWSALVILPQAVHYNYGQINDVFYMRNVIDGQNAVAQTWLFFGNYVGHVGNYPLALLYIIAILVTFFGSFLMVLRSTAKTIQHGGGIYSSEFKFSSLILSSWDYSLKSHDGATNLTTGIVKTLREAARNEGFVAGVEVTPKQKDPLVLFLSRMTAWFITTVLIGGAVVAIFQLVIADLSPLVTALGQEATEDNFIVIYTPIVCFMLINFIVPYCIYLVAADEQYADIGQELRVNIGRVFVLRMANLAALVFSFHRKIQAVSHLTTPCRFHSTPRETSSILVSISRSSGTYSILLSAKLFLFVVYIHVLFFFFISYSSHTVQPTSPAVSCVLSHTLSLTLFVSIITYEVT</sequence>
<dbReference type="InterPro" id="IPR038900">
    <property type="entry name" value="TMC"/>
</dbReference>
<keyword evidence="2" id="KW-0472">Membrane</keyword>